<comment type="caution">
    <text evidence="1">The sequence shown here is derived from an EMBL/GenBank/DDBJ whole genome shotgun (WGS) entry which is preliminary data.</text>
</comment>
<organism evidence="1 2">
    <name type="scientific">Sediminimonas qiaohouensis</name>
    <dbReference type="NCBI Taxonomy" id="552061"/>
    <lineage>
        <taxon>Bacteria</taxon>
        <taxon>Pseudomonadati</taxon>
        <taxon>Pseudomonadota</taxon>
        <taxon>Alphaproteobacteria</taxon>
        <taxon>Rhodobacterales</taxon>
        <taxon>Roseobacteraceae</taxon>
        <taxon>Sediminimonas</taxon>
    </lineage>
</organism>
<sequence>MKFSTKEDVDAPISKVFDTLADFEMIERAAMRRGVEVQRTDTLSKPGIGASWHAKFNMRGKQREVDIFVPSYDPPNEITMHSQLQGLQSEMKIELVALSRQQTRLSVVANLKPTTLSARLLVQSLKMARTKLNKRFRERVADYARELQERAARL</sequence>
<dbReference type="Gene3D" id="3.30.530.20">
    <property type="match status" value="1"/>
</dbReference>
<dbReference type="CDD" id="cd07812">
    <property type="entry name" value="SRPBCC"/>
    <property type="match status" value="1"/>
</dbReference>
<gene>
    <name evidence="1" type="ORF">FH759_12075</name>
</gene>
<evidence type="ECO:0000313" key="1">
    <source>
        <dbReference type="EMBL" id="MTJ05414.1"/>
    </source>
</evidence>
<name>A0A7C9L940_9RHOB</name>
<dbReference type="AlphaFoldDB" id="A0A7C9L940"/>
<accession>A0A7C9L940</accession>
<dbReference type="RefSeq" id="WP_273250204.1">
    <property type="nucleotide sequence ID" value="NZ_VENJ01000018.1"/>
</dbReference>
<proteinExistence type="predicted"/>
<reference evidence="1 2" key="1">
    <citation type="submission" date="2019-06" db="EMBL/GenBank/DDBJ databases">
        <title>Enrichment of Autotrophic Halophilic Microorganisms from Red Sea Brine Pool Using Microbial Electrosynthesis System.</title>
        <authorList>
            <person name="Alqahtani M.F."/>
            <person name="Bajracharya S."/>
            <person name="Katuri K.P."/>
            <person name="Ali M."/>
            <person name="Saikaly P.E."/>
        </authorList>
    </citation>
    <scope>NUCLEOTIDE SEQUENCE [LARGE SCALE GENOMIC DNA]</scope>
    <source>
        <strain evidence="1">MES6</strain>
    </source>
</reference>
<protein>
    <submittedName>
        <fullName evidence="1">SRPBCC family protein</fullName>
    </submittedName>
</protein>
<dbReference type="EMBL" id="VENJ01000018">
    <property type="protein sequence ID" value="MTJ05414.1"/>
    <property type="molecule type" value="Genomic_DNA"/>
</dbReference>
<dbReference type="Proteomes" id="UP000483078">
    <property type="component" value="Unassembled WGS sequence"/>
</dbReference>
<dbReference type="SUPFAM" id="SSF55961">
    <property type="entry name" value="Bet v1-like"/>
    <property type="match status" value="1"/>
</dbReference>
<evidence type="ECO:0000313" key="2">
    <source>
        <dbReference type="Proteomes" id="UP000483078"/>
    </source>
</evidence>
<dbReference type="InterPro" id="IPR023393">
    <property type="entry name" value="START-like_dom_sf"/>
</dbReference>